<dbReference type="Pfam" id="PF01546">
    <property type="entry name" value="Peptidase_M20"/>
    <property type="match status" value="1"/>
</dbReference>
<dbReference type="InterPro" id="IPR011650">
    <property type="entry name" value="Peptidase_M20_dimer"/>
</dbReference>
<evidence type="ECO:0000313" key="3">
    <source>
        <dbReference type="EMBL" id="BCX69120.1"/>
    </source>
</evidence>
<evidence type="ECO:0000259" key="2">
    <source>
        <dbReference type="Pfam" id="PF07687"/>
    </source>
</evidence>
<dbReference type="Proteomes" id="UP000218595">
    <property type="component" value="Chromosome"/>
</dbReference>
<dbReference type="Gene3D" id="3.40.630.10">
    <property type="entry name" value="Zn peptidases"/>
    <property type="match status" value="1"/>
</dbReference>
<dbReference type="PANTHER" id="PTHR11014">
    <property type="entry name" value="PEPTIDASE M20 FAMILY MEMBER"/>
    <property type="match status" value="1"/>
</dbReference>
<dbReference type="SUPFAM" id="SSF53187">
    <property type="entry name" value="Zn-dependent exopeptidases"/>
    <property type="match status" value="1"/>
</dbReference>
<dbReference type="Gene3D" id="3.30.70.360">
    <property type="match status" value="1"/>
</dbReference>
<protein>
    <submittedName>
        <fullName evidence="3">Amidohydrolase</fullName>
    </submittedName>
</protein>
<dbReference type="RefSeq" id="WP_096510282.1">
    <property type="nucleotide sequence ID" value="NZ_AP017423.2"/>
</dbReference>
<evidence type="ECO:0000313" key="4">
    <source>
        <dbReference type="Proteomes" id="UP000218595"/>
    </source>
</evidence>
<dbReference type="NCBIfam" id="TIGR01891">
    <property type="entry name" value="amidohydrolases"/>
    <property type="match status" value="1"/>
</dbReference>
<evidence type="ECO:0000256" key="1">
    <source>
        <dbReference type="ARBA" id="ARBA00022801"/>
    </source>
</evidence>
<sequence length="389" mass="41705">MDAGHVLPGIAAIQDEMIALRQRIHAHPELGFEEFVTSQRVAECLVQWGYEVSTGVGKTGVVATLKHGEGRSIGLRADMDALPIQETSGLPYASRIEGVMHACGHDGHTATLLTAARYLAQTRTFNGTLQLIFQPAEEGLGGARKMLEDGLLDRFPCDAIFALHNVPGYPVGHLGFYSGPFMASADTVNIKVIGQGGHGAVPHKAIDPVVVCASIVMALQSIVSRNVSPQDMAIITVGSIHAGSASNVIASSADMSLSVRALTPEVRRLLEARIIELVNAQAASFGARAQIDYQHCHPVLINDPESTALAREVARDWLGDNRLIEDLRPFTASEDFAFILEQCPGSYLVIGNGEGDSGCQLHNPGYDFNDACLPIGASYWVKLVESFLR</sequence>
<dbReference type="CDD" id="cd05666">
    <property type="entry name" value="M20_Acy1-like"/>
    <property type="match status" value="1"/>
</dbReference>
<dbReference type="EMBL" id="AP017423">
    <property type="protein sequence ID" value="BCX69120.1"/>
    <property type="molecule type" value="Genomic_DNA"/>
</dbReference>
<dbReference type="Pfam" id="PF07687">
    <property type="entry name" value="M20_dimer"/>
    <property type="match status" value="1"/>
</dbReference>
<dbReference type="InterPro" id="IPR017439">
    <property type="entry name" value="Amidohydrolase"/>
</dbReference>
<feature type="domain" description="Peptidase M20 dimerisation" evidence="2">
    <location>
        <begin position="187"/>
        <end position="282"/>
    </location>
</feature>
<dbReference type="InterPro" id="IPR036264">
    <property type="entry name" value="Bact_exopeptidase_dim_dom"/>
</dbReference>
<dbReference type="PIRSF" id="PIRSF005962">
    <property type="entry name" value="Pept_M20D_amidohydro"/>
    <property type="match status" value="1"/>
</dbReference>
<accession>A0ABM7RTQ7</accession>
<keyword evidence="4" id="KW-1185">Reference proteome</keyword>
<organism evidence="3 4">
    <name type="scientific">Pseudomonas izuensis</name>
    <dbReference type="NCBI Taxonomy" id="2684212"/>
    <lineage>
        <taxon>Bacteria</taxon>
        <taxon>Pseudomonadati</taxon>
        <taxon>Pseudomonadota</taxon>
        <taxon>Gammaproteobacteria</taxon>
        <taxon>Pseudomonadales</taxon>
        <taxon>Pseudomonadaceae</taxon>
        <taxon>Pseudomonas</taxon>
    </lineage>
</organism>
<proteinExistence type="predicted"/>
<name>A0ABM7RTQ7_9PSED</name>
<reference evidence="3 4" key="1">
    <citation type="submission" date="2016-04" db="EMBL/GenBank/DDBJ databases">
        <title>Complete genome sequence of Pseudomonas sp. LAB-08 isolated from TCE contaminated aquifer soil.</title>
        <authorList>
            <person name="Dohra H."/>
            <person name="Suzuki K."/>
            <person name="Fatma A."/>
            <person name="Inuzuka Y."/>
            <person name="Honjo M."/>
            <person name="Tashiro Y."/>
            <person name="Futamata H."/>
        </authorList>
    </citation>
    <scope>NUCLEOTIDE SEQUENCE [LARGE SCALE GENOMIC DNA]</scope>
    <source>
        <strain evidence="3 4">LAB-08</strain>
    </source>
</reference>
<dbReference type="InterPro" id="IPR002933">
    <property type="entry name" value="Peptidase_M20"/>
</dbReference>
<dbReference type="PANTHER" id="PTHR11014:SF63">
    <property type="entry name" value="METALLOPEPTIDASE, PUTATIVE (AFU_ORTHOLOGUE AFUA_6G09600)-RELATED"/>
    <property type="match status" value="1"/>
</dbReference>
<gene>
    <name evidence="3" type="ORF">LAB08_R37620</name>
</gene>
<dbReference type="SUPFAM" id="SSF55031">
    <property type="entry name" value="Bacterial exopeptidase dimerisation domain"/>
    <property type="match status" value="1"/>
</dbReference>
<keyword evidence="1" id="KW-0378">Hydrolase</keyword>